<sequence>MNVYEALKNKDYGLRLSAVYKWLVWSEGPDEWVVYQKEPYQRHTSCLYRGDSCDEAVAVLVREE</sequence>
<proteinExistence type="predicted"/>
<accession>A0A0F8ZKJ2</accession>
<protein>
    <submittedName>
        <fullName evidence="1">Uncharacterized protein</fullName>
    </submittedName>
</protein>
<organism evidence="1">
    <name type="scientific">marine sediment metagenome</name>
    <dbReference type="NCBI Taxonomy" id="412755"/>
    <lineage>
        <taxon>unclassified sequences</taxon>
        <taxon>metagenomes</taxon>
        <taxon>ecological metagenomes</taxon>
    </lineage>
</organism>
<gene>
    <name evidence="1" type="ORF">LCGC14_2683800</name>
</gene>
<evidence type="ECO:0000313" key="1">
    <source>
        <dbReference type="EMBL" id="KKK94342.1"/>
    </source>
</evidence>
<reference evidence="1" key="1">
    <citation type="journal article" date="2015" name="Nature">
        <title>Complex archaea that bridge the gap between prokaryotes and eukaryotes.</title>
        <authorList>
            <person name="Spang A."/>
            <person name="Saw J.H."/>
            <person name="Jorgensen S.L."/>
            <person name="Zaremba-Niedzwiedzka K."/>
            <person name="Martijn J."/>
            <person name="Lind A.E."/>
            <person name="van Eijk R."/>
            <person name="Schleper C."/>
            <person name="Guy L."/>
            <person name="Ettema T.J."/>
        </authorList>
    </citation>
    <scope>NUCLEOTIDE SEQUENCE</scope>
</reference>
<comment type="caution">
    <text evidence="1">The sequence shown here is derived from an EMBL/GenBank/DDBJ whole genome shotgun (WGS) entry which is preliminary data.</text>
</comment>
<name>A0A0F8ZKJ2_9ZZZZ</name>
<dbReference type="AlphaFoldDB" id="A0A0F8ZKJ2"/>
<dbReference type="EMBL" id="LAZR01047385">
    <property type="protein sequence ID" value="KKK94342.1"/>
    <property type="molecule type" value="Genomic_DNA"/>
</dbReference>